<feature type="compositionally biased region" description="Basic and acidic residues" evidence="1">
    <location>
        <begin position="17"/>
        <end position="35"/>
    </location>
</feature>
<accession>A0A1D1UKN7</accession>
<evidence type="ECO:0000256" key="1">
    <source>
        <dbReference type="SAM" id="MobiDB-lite"/>
    </source>
</evidence>
<evidence type="ECO:0000313" key="2">
    <source>
        <dbReference type="EMBL" id="GAU90264.1"/>
    </source>
</evidence>
<dbReference type="AlphaFoldDB" id="A0A1D1UKN7"/>
<feature type="region of interest" description="Disordered" evidence="1">
    <location>
        <begin position="1"/>
        <end position="35"/>
    </location>
</feature>
<gene>
    <name evidence="2" type="primary">RvY_02705-1</name>
    <name evidence="2" type="synonym">RvY_02705.1</name>
    <name evidence="2" type="ORF">RvY_02705</name>
</gene>
<sequence length="96" mass="10834">MKRLQAQVSPLYGWQKPEGRQLNRGPFDGKRRDNSRSTLAVNQAIRTNALRHRASMVSCYICMLLLCTAMTSDASRLYFLGCTRSGDHTLMIVAQV</sequence>
<name>A0A1D1UKN7_RAMVA</name>
<evidence type="ECO:0000313" key="3">
    <source>
        <dbReference type="Proteomes" id="UP000186922"/>
    </source>
</evidence>
<dbReference type="Proteomes" id="UP000186922">
    <property type="component" value="Unassembled WGS sequence"/>
</dbReference>
<comment type="caution">
    <text evidence="2">The sequence shown here is derived from an EMBL/GenBank/DDBJ whole genome shotgun (WGS) entry which is preliminary data.</text>
</comment>
<reference evidence="2 3" key="1">
    <citation type="journal article" date="2016" name="Nat. Commun.">
        <title>Extremotolerant tardigrade genome and improved radiotolerance of human cultured cells by tardigrade-unique protein.</title>
        <authorList>
            <person name="Hashimoto T."/>
            <person name="Horikawa D.D."/>
            <person name="Saito Y."/>
            <person name="Kuwahara H."/>
            <person name="Kozuka-Hata H."/>
            <person name="Shin-I T."/>
            <person name="Minakuchi Y."/>
            <person name="Ohishi K."/>
            <person name="Motoyama A."/>
            <person name="Aizu T."/>
            <person name="Enomoto A."/>
            <person name="Kondo K."/>
            <person name="Tanaka S."/>
            <person name="Hara Y."/>
            <person name="Koshikawa S."/>
            <person name="Sagara H."/>
            <person name="Miura T."/>
            <person name="Yokobori S."/>
            <person name="Miyagawa K."/>
            <person name="Suzuki Y."/>
            <person name="Kubo T."/>
            <person name="Oyama M."/>
            <person name="Kohara Y."/>
            <person name="Fujiyama A."/>
            <person name="Arakawa K."/>
            <person name="Katayama T."/>
            <person name="Toyoda A."/>
            <person name="Kunieda T."/>
        </authorList>
    </citation>
    <scope>NUCLEOTIDE SEQUENCE [LARGE SCALE GENOMIC DNA]</scope>
    <source>
        <strain evidence="2 3">YOKOZUNA-1</strain>
    </source>
</reference>
<keyword evidence="3" id="KW-1185">Reference proteome</keyword>
<organism evidence="2 3">
    <name type="scientific">Ramazzottius varieornatus</name>
    <name type="common">Water bear</name>
    <name type="synonym">Tardigrade</name>
    <dbReference type="NCBI Taxonomy" id="947166"/>
    <lineage>
        <taxon>Eukaryota</taxon>
        <taxon>Metazoa</taxon>
        <taxon>Ecdysozoa</taxon>
        <taxon>Tardigrada</taxon>
        <taxon>Eutardigrada</taxon>
        <taxon>Parachela</taxon>
        <taxon>Hypsibioidea</taxon>
        <taxon>Ramazzottiidae</taxon>
        <taxon>Ramazzottius</taxon>
    </lineage>
</organism>
<proteinExistence type="predicted"/>
<dbReference type="EMBL" id="BDGG01000001">
    <property type="protein sequence ID" value="GAU90264.1"/>
    <property type="molecule type" value="Genomic_DNA"/>
</dbReference>
<protein>
    <submittedName>
        <fullName evidence="2">Uncharacterized protein</fullName>
    </submittedName>
</protein>